<dbReference type="Pfam" id="PF00294">
    <property type="entry name" value="PfkB"/>
    <property type="match status" value="1"/>
</dbReference>
<dbReference type="Pfam" id="PF01467">
    <property type="entry name" value="CTP_transf_like"/>
    <property type="match status" value="1"/>
</dbReference>
<feature type="domain" description="Cytidyltransferase-like" evidence="14">
    <location>
        <begin position="358"/>
        <end position="457"/>
    </location>
</feature>
<evidence type="ECO:0000256" key="2">
    <source>
        <dbReference type="ARBA" id="ARBA00003753"/>
    </source>
</evidence>
<dbReference type="RefSeq" id="WP_135943728.1">
    <property type="nucleotide sequence ID" value="NZ_BMEI01000001.1"/>
</dbReference>
<evidence type="ECO:0000256" key="3">
    <source>
        <dbReference type="ARBA" id="ARBA00004713"/>
    </source>
</evidence>
<dbReference type="GO" id="GO:0016773">
    <property type="term" value="F:phosphotransferase activity, alcohol group as acceptor"/>
    <property type="evidence" value="ECO:0007669"/>
    <property type="project" value="InterPro"/>
</dbReference>
<comment type="similarity">
    <text evidence="12">In the C-terminal section; belongs to the cytidylyltransferase family.</text>
</comment>
<comment type="similarity">
    <text evidence="12">In the N-terminal section; belongs to the carbohydrate kinase PfkB family.</text>
</comment>
<dbReference type="UniPathway" id="UPA00356">
    <property type="reaction ID" value="UER00437"/>
</dbReference>
<evidence type="ECO:0000256" key="7">
    <source>
        <dbReference type="ARBA" id="ARBA00022777"/>
    </source>
</evidence>
<dbReference type="InterPro" id="IPR014729">
    <property type="entry name" value="Rossmann-like_a/b/a_fold"/>
</dbReference>
<dbReference type="GO" id="GO:0097171">
    <property type="term" value="P:ADP-L-glycero-beta-D-manno-heptose biosynthetic process"/>
    <property type="evidence" value="ECO:0007669"/>
    <property type="project" value="UniProtKB-UniPathway"/>
</dbReference>
<dbReference type="SUPFAM" id="SSF52374">
    <property type="entry name" value="Nucleotidylyl transferase"/>
    <property type="match status" value="1"/>
</dbReference>
<evidence type="ECO:0000259" key="14">
    <source>
        <dbReference type="Pfam" id="PF01467"/>
    </source>
</evidence>
<comment type="function">
    <text evidence="1 12">Catalyzes the phosphorylation of D-glycero-D-manno-heptose 7-phosphate at the C-1 position to selectively form D-glycero-beta-D-manno-heptose-1,7-bisphosphate.</text>
</comment>
<dbReference type="InterPro" id="IPR004821">
    <property type="entry name" value="Cyt_trans-like"/>
</dbReference>
<comment type="subunit">
    <text evidence="12">Homodimer.</text>
</comment>
<dbReference type="AlphaFoldDB" id="A0A4S2HFD5"/>
<dbReference type="CDD" id="cd01172">
    <property type="entry name" value="RfaE_like"/>
    <property type="match status" value="1"/>
</dbReference>
<comment type="function">
    <text evidence="2 12">Catalyzes the ADP transfer from ATP to D-glycero-beta-D-manno-heptose 1-phosphate, yielding ADP-D-glycero-beta-D-manno-heptose.</text>
</comment>
<keyword evidence="10 12" id="KW-0119">Carbohydrate metabolism</keyword>
<dbReference type="GO" id="GO:0033785">
    <property type="term" value="F:heptose 7-phosphate kinase activity"/>
    <property type="evidence" value="ECO:0007669"/>
    <property type="project" value="UniProtKB-UniRule"/>
</dbReference>
<evidence type="ECO:0000256" key="11">
    <source>
        <dbReference type="ARBA" id="ARBA00047428"/>
    </source>
</evidence>
<evidence type="ECO:0000256" key="8">
    <source>
        <dbReference type="ARBA" id="ARBA00022840"/>
    </source>
</evidence>
<dbReference type="NCBIfam" id="TIGR00125">
    <property type="entry name" value="cyt_tran_rel"/>
    <property type="match status" value="1"/>
</dbReference>
<comment type="pathway">
    <text evidence="3">Bacterial outer membrane biogenesis; LPS core biosynthesis.</text>
</comment>
<dbReference type="GO" id="GO:0005829">
    <property type="term" value="C:cytosol"/>
    <property type="evidence" value="ECO:0007669"/>
    <property type="project" value="TreeGrafter"/>
</dbReference>
<dbReference type="Gene3D" id="3.40.1190.20">
    <property type="match status" value="1"/>
</dbReference>
<comment type="caution">
    <text evidence="15">The sequence shown here is derived from an EMBL/GenBank/DDBJ whole genome shotgun (WGS) entry which is preliminary data.</text>
</comment>
<keyword evidence="7 12" id="KW-0418">Kinase</keyword>
<dbReference type="InterPro" id="IPR029056">
    <property type="entry name" value="Ribokinase-like"/>
</dbReference>
<dbReference type="InterPro" id="IPR011611">
    <property type="entry name" value="PfkB_dom"/>
</dbReference>
<comment type="catalytic activity">
    <reaction evidence="11 12">
        <text>D-glycero-beta-D-manno-heptose 1-phosphate + ATP + H(+) = ADP-D-glycero-beta-D-manno-heptose + diphosphate</text>
        <dbReference type="Rhea" id="RHEA:27465"/>
        <dbReference type="ChEBI" id="CHEBI:15378"/>
        <dbReference type="ChEBI" id="CHEBI:30616"/>
        <dbReference type="ChEBI" id="CHEBI:33019"/>
        <dbReference type="ChEBI" id="CHEBI:59967"/>
        <dbReference type="ChEBI" id="CHEBI:61593"/>
        <dbReference type="EC" id="2.7.7.70"/>
    </reaction>
</comment>
<dbReference type="GO" id="GO:0005524">
    <property type="term" value="F:ATP binding"/>
    <property type="evidence" value="ECO:0007669"/>
    <property type="project" value="UniProtKB-UniRule"/>
</dbReference>
<feature type="binding site" evidence="12">
    <location>
        <begin position="206"/>
        <end position="209"/>
    </location>
    <ligand>
        <name>ATP</name>
        <dbReference type="ChEBI" id="CHEBI:30616"/>
    </ligand>
</feature>
<dbReference type="HAMAP" id="MF_01603">
    <property type="entry name" value="HldE"/>
    <property type="match status" value="1"/>
</dbReference>
<evidence type="ECO:0000256" key="9">
    <source>
        <dbReference type="ARBA" id="ARBA00023268"/>
    </source>
</evidence>
<feature type="domain" description="Carbohydrate kinase PfkB" evidence="13">
    <location>
        <begin position="41"/>
        <end position="318"/>
    </location>
</feature>
<evidence type="ECO:0000256" key="4">
    <source>
        <dbReference type="ARBA" id="ARBA00022679"/>
    </source>
</evidence>
<feature type="region of interest" description="Ribokinase" evidence="12">
    <location>
        <begin position="1"/>
        <end position="330"/>
    </location>
</feature>
<accession>A0A4S2HFD5</accession>
<evidence type="ECO:0000313" key="16">
    <source>
        <dbReference type="Proteomes" id="UP000305451"/>
    </source>
</evidence>
<name>A0A4S2HFD5_9PROT</name>
<sequence length="489" mass="51479">MQRATAARLLDQFAGRRALCVGDILYDSFVYGEVRRVSREAPVPILSEIRRSAMLGGAGNLARNVESLGGQAILVGVVGNDAEGDAVRALLTSSAPDSAAGVLTDVSRCTPSKIRYVANGQQMFCVDRDPEAPIGSDTQERVLDAVRSRIDGADVVILSDYGRGLVSGDFARSLIDLARKSGVPVCVDPRGLDYTRYDGAYVIKPNADELSAETGLPVTDDQSAENALKTLKSRLPETDALLVTRGGQGMSLLAGNAAVAHHRARPRSVFDVSGAGDTALAALSLGVAAGLTLPDCMALADLAAGTAVGKAGTASVTPEEVLQDAAGGEKAPDWRVITRDTAATLADQWRREGLKIGFTNGCFDILHPGHLAVLRHAKSTCDRLIVGLNSDGSVQRLKGEDRPVNDQASRALMLASLEMVDRVVVFEEDTPQALIEALTPHVLIKGADYTADELPGARHIKAHGGEVVLAPLVEGLSTTNLVNKLAGRR</sequence>
<gene>
    <name evidence="15" type="primary">rfaE2</name>
    <name evidence="12" type="synonym">hldE</name>
    <name evidence="15" type="ORF">E5162_04450</name>
</gene>
<keyword evidence="4 12" id="KW-0808">Transferase</keyword>
<evidence type="ECO:0000256" key="6">
    <source>
        <dbReference type="ARBA" id="ARBA00022741"/>
    </source>
</evidence>
<keyword evidence="8 12" id="KW-0067">ATP-binding</keyword>
<dbReference type="GO" id="GO:0009244">
    <property type="term" value="P:lipopolysaccharide core region biosynthetic process"/>
    <property type="evidence" value="ECO:0007669"/>
    <property type="project" value="UniProtKB-UniPathway"/>
</dbReference>
<dbReference type="EC" id="2.7.7.70" evidence="12"/>
<dbReference type="InterPro" id="IPR011914">
    <property type="entry name" value="RfaE_dom_II"/>
</dbReference>
<comment type="catalytic activity">
    <reaction evidence="12">
        <text>D-glycero-beta-D-manno-heptose 7-phosphate + ATP = D-glycero-beta-D-manno-heptose 1,7-bisphosphate + ADP + H(+)</text>
        <dbReference type="Rhea" id="RHEA:27473"/>
        <dbReference type="ChEBI" id="CHEBI:15378"/>
        <dbReference type="ChEBI" id="CHEBI:30616"/>
        <dbReference type="ChEBI" id="CHEBI:60204"/>
        <dbReference type="ChEBI" id="CHEBI:60208"/>
        <dbReference type="ChEBI" id="CHEBI:456216"/>
        <dbReference type="EC" id="2.7.1.167"/>
    </reaction>
</comment>
<keyword evidence="16" id="KW-1185">Reference proteome</keyword>
<dbReference type="NCBIfam" id="TIGR02199">
    <property type="entry name" value="rfaE_dom_II"/>
    <property type="match status" value="1"/>
</dbReference>
<dbReference type="InterPro" id="IPR023030">
    <property type="entry name" value="Bifunc_HldE"/>
</dbReference>
<dbReference type="Proteomes" id="UP000305451">
    <property type="component" value="Unassembled WGS sequence"/>
</dbReference>
<dbReference type="InterPro" id="IPR011913">
    <property type="entry name" value="RfaE_dom_I"/>
</dbReference>
<organism evidence="15 16">
    <name type="scientific">Marinicauda pacifica</name>
    <dbReference type="NCBI Taxonomy" id="1133559"/>
    <lineage>
        <taxon>Bacteria</taxon>
        <taxon>Pseudomonadati</taxon>
        <taxon>Pseudomonadota</taxon>
        <taxon>Alphaproteobacteria</taxon>
        <taxon>Maricaulales</taxon>
        <taxon>Maricaulaceae</taxon>
        <taxon>Marinicauda</taxon>
    </lineage>
</organism>
<dbReference type="PANTHER" id="PTHR46969">
    <property type="entry name" value="BIFUNCTIONAL PROTEIN HLDE"/>
    <property type="match status" value="1"/>
</dbReference>
<dbReference type="Gene3D" id="3.40.50.620">
    <property type="entry name" value="HUPs"/>
    <property type="match status" value="1"/>
</dbReference>
<protein>
    <recommendedName>
        <fullName evidence="12">Bifunctional protein HldE</fullName>
    </recommendedName>
    <domain>
        <recommendedName>
            <fullName evidence="12">D-beta-D-heptose 7-phosphate kinase</fullName>
            <ecNumber evidence="12">2.7.1.167</ecNumber>
        </recommendedName>
        <alternativeName>
            <fullName evidence="12">D-beta-D-heptose 7-phosphotransferase</fullName>
        </alternativeName>
        <alternativeName>
            <fullName evidence="12">D-glycero-beta-D-manno-heptose-7-phosphate kinase</fullName>
        </alternativeName>
    </domain>
    <domain>
        <recommendedName>
            <fullName evidence="12">D-beta-D-heptose 1-phosphate adenylyltransferase</fullName>
            <ecNumber evidence="12">2.7.7.70</ecNumber>
        </recommendedName>
        <alternativeName>
            <fullName evidence="12">D-glycero-beta-D-manno-heptose 1-phosphate adenylyltransferase</fullName>
        </alternativeName>
    </domain>
</protein>
<dbReference type="InterPro" id="IPR002173">
    <property type="entry name" value="Carboh/pur_kinase_PfkB_CS"/>
</dbReference>
<dbReference type="SUPFAM" id="SSF53613">
    <property type="entry name" value="Ribokinase-like"/>
    <property type="match status" value="1"/>
</dbReference>
<dbReference type="PROSITE" id="PS00584">
    <property type="entry name" value="PFKB_KINASES_2"/>
    <property type="match status" value="1"/>
</dbReference>
<dbReference type="EMBL" id="SRXV01000001">
    <property type="protein sequence ID" value="TGY94531.1"/>
    <property type="molecule type" value="Genomic_DNA"/>
</dbReference>
<keyword evidence="9 12" id="KW-0511">Multifunctional enzyme</keyword>
<feature type="active site" evidence="12">
    <location>
        <position position="277"/>
    </location>
</feature>
<evidence type="ECO:0000256" key="10">
    <source>
        <dbReference type="ARBA" id="ARBA00023277"/>
    </source>
</evidence>
<keyword evidence="6 12" id="KW-0547">Nucleotide-binding</keyword>
<dbReference type="UniPathway" id="UPA00958"/>
<dbReference type="PANTHER" id="PTHR46969:SF1">
    <property type="entry name" value="BIFUNCTIONAL PROTEIN HLDE"/>
    <property type="match status" value="1"/>
</dbReference>
<reference evidence="15 16" key="1">
    <citation type="journal article" date="2013" name="Int. J. Syst. Evol. Microbiol.">
        <title>Marinicauda pacifica gen. nov., sp. nov., a prosthecate alphaproteobacterium of the family Hyphomonadaceae isolated from deep seawater.</title>
        <authorList>
            <person name="Zhang X.Y."/>
            <person name="Li G.W."/>
            <person name="Wang C.S."/>
            <person name="Zhang Y.J."/>
            <person name="Xu X.W."/>
            <person name="Li H."/>
            <person name="Liu A."/>
            <person name="Liu C."/>
            <person name="Xie B.B."/>
            <person name="Qin Q.L."/>
            <person name="Xu Z."/>
            <person name="Chen X.L."/>
            <person name="Zhou B.C."/>
            <person name="Zhang Y.Z."/>
        </authorList>
    </citation>
    <scope>NUCLEOTIDE SEQUENCE [LARGE SCALE GENOMIC DNA]</scope>
    <source>
        <strain evidence="15 16">P-1 km-3</strain>
    </source>
</reference>
<comment type="pathway">
    <text evidence="12">Nucleotide-sugar biosynthesis; ADP-L-glycero-beta-D-manno-heptose biosynthesis; ADP-L-glycero-beta-D-manno-heptose from D-glycero-beta-D-manno-heptose 7-phosphate: step 3/4.</text>
</comment>
<dbReference type="OrthoDB" id="9802794at2"/>
<evidence type="ECO:0000313" key="15">
    <source>
        <dbReference type="EMBL" id="TGY94531.1"/>
    </source>
</evidence>
<evidence type="ECO:0000259" key="13">
    <source>
        <dbReference type="Pfam" id="PF00294"/>
    </source>
</evidence>
<dbReference type="GO" id="GO:0033786">
    <property type="term" value="F:heptose-1-phosphate adenylyltransferase activity"/>
    <property type="evidence" value="ECO:0007669"/>
    <property type="project" value="UniProtKB-UniRule"/>
</dbReference>
<proteinExistence type="inferred from homology"/>
<evidence type="ECO:0000256" key="5">
    <source>
        <dbReference type="ARBA" id="ARBA00022695"/>
    </source>
</evidence>
<feature type="region of interest" description="Cytidylyltransferase" evidence="12">
    <location>
        <begin position="358"/>
        <end position="489"/>
    </location>
</feature>
<keyword evidence="5 12" id="KW-0548">Nucleotidyltransferase</keyword>
<comment type="pathway">
    <text evidence="12">Nucleotide-sugar biosynthesis; ADP-L-glycero-beta-D-manno-heptose biosynthesis; ADP-L-glycero-beta-D-manno-heptose from D-glycero-beta-D-manno-heptose 7-phosphate: step 1/4.</text>
</comment>
<evidence type="ECO:0000256" key="12">
    <source>
        <dbReference type="HAMAP-Rule" id="MF_01603"/>
    </source>
</evidence>
<dbReference type="EC" id="2.7.1.167" evidence="12"/>
<evidence type="ECO:0000256" key="1">
    <source>
        <dbReference type="ARBA" id="ARBA00002319"/>
    </source>
</evidence>